<organism evidence="2 3">
    <name type="scientific">Paraburkholderia humisilvae</name>
    <dbReference type="NCBI Taxonomy" id="627669"/>
    <lineage>
        <taxon>Bacteria</taxon>
        <taxon>Pseudomonadati</taxon>
        <taxon>Pseudomonadota</taxon>
        <taxon>Betaproteobacteria</taxon>
        <taxon>Burkholderiales</taxon>
        <taxon>Burkholderiaceae</taxon>
        <taxon>Paraburkholderia</taxon>
    </lineage>
</organism>
<name>A0A6J5FB14_9BURK</name>
<proteinExistence type="predicted"/>
<evidence type="ECO:0000313" key="3">
    <source>
        <dbReference type="Proteomes" id="UP000494363"/>
    </source>
</evidence>
<gene>
    <name evidence="2" type="ORF">LMG29542_08025</name>
</gene>
<dbReference type="AlphaFoldDB" id="A0A6J5FB14"/>
<dbReference type="EMBL" id="CADIKH010000144">
    <property type="protein sequence ID" value="CAB3774647.1"/>
    <property type="molecule type" value="Genomic_DNA"/>
</dbReference>
<reference evidence="2 3" key="1">
    <citation type="submission" date="2020-04" db="EMBL/GenBank/DDBJ databases">
        <authorList>
            <person name="De Canck E."/>
        </authorList>
    </citation>
    <scope>NUCLEOTIDE SEQUENCE [LARGE SCALE GENOMIC DNA]</scope>
    <source>
        <strain evidence="2 3">LMG 29542</strain>
    </source>
</reference>
<dbReference type="Proteomes" id="UP000494363">
    <property type="component" value="Unassembled WGS sequence"/>
</dbReference>
<feature type="region of interest" description="Disordered" evidence="1">
    <location>
        <begin position="178"/>
        <end position="203"/>
    </location>
</feature>
<feature type="compositionally biased region" description="Basic and acidic residues" evidence="1">
    <location>
        <begin position="181"/>
        <end position="203"/>
    </location>
</feature>
<sequence>MAPFDPFDLFDHTSSRPGNVPGGCPRSLNPRVAYRVHAGYSAHDSWQVPKTLARTTDFSRLFTYPARPLSCSNQIAADFQVSALPAMARFFTMSSRTILSSGSGYMATYVIGQFVFGSVSADLVTADCTPRVRTPTPVVRDDVACRIRACDGISAILSLLRGPCAHAPYYSGPTAAVSSARCDDSHSSESKEVHGRGPDEPAT</sequence>
<accession>A0A6J5FB14</accession>
<keyword evidence="3" id="KW-1185">Reference proteome</keyword>
<evidence type="ECO:0000313" key="2">
    <source>
        <dbReference type="EMBL" id="CAB3774647.1"/>
    </source>
</evidence>
<protein>
    <submittedName>
        <fullName evidence="2">Uncharacterized protein</fullName>
    </submittedName>
</protein>
<evidence type="ECO:0000256" key="1">
    <source>
        <dbReference type="SAM" id="MobiDB-lite"/>
    </source>
</evidence>